<accession>A0A6J6ATC5</accession>
<dbReference type="Gene3D" id="1.20.120.1080">
    <property type="match status" value="1"/>
</dbReference>
<dbReference type="SMART" id="SM00847">
    <property type="entry name" value="HA2"/>
    <property type="match status" value="1"/>
</dbReference>
<dbReference type="PANTHER" id="PTHR43519">
    <property type="entry name" value="ATP-DEPENDENT RNA HELICASE HRPB"/>
    <property type="match status" value="1"/>
</dbReference>
<dbReference type="NCBIfam" id="TIGR01970">
    <property type="entry name" value="DEAH_box_HrpB"/>
    <property type="match status" value="1"/>
</dbReference>
<feature type="region of interest" description="Disordered" evidence="5">
    <location>
        <begin position="828"/>
        <end position="847"/>
    </location>
</feature>
<dbReference type="InterPro" id="IPR027417">
    <property type="entry name" value="P-loop_NTPase"/>
</dbReference>
<dbReference type="GO" id="GO:0016787">
    <property type="term" value="F:hydrolase activity"/>
    <property type="evidence" value="ECO:0007669"/>
    <property type="project" value="UniProtKB-KW"/>
</dbReference>
<dbReference type="Pfam" id="PF24473">
    <property type="entry name" value="CON_HrpB"/>
    <property type="match status" value="1"/>
</dbReference>
<keyword evidence="3" id="KW-0347">Helicase</keyword>
<dbReference type="InterPro" id="IPR056329">
    <property type="entry name" value="CON_HrpB"/>
</dbReference>
<dbReference type="EMBL" id="CAEZSF010000001">
    <property type="protein sequence ID" value="CAB4529363.1"/>
    <property type="molecule type" value="Genomic_DNA"/>
</dbReference>
<keyword evidence="4" id="KW-0067">ATP-binding</keyword>
<dbReference type="Gene3D" id="3.40.50.300">
    <property type="entry name" value="P-loop containing nucleotide triphosphate hydrolases"/>
    <property type="match status" value="2"/>
</dbReference>
<dbReference type="SUPFAM" id="SSF52540">
    <property type="entry name" value="P-loop containing nucleoside triphosphate hydrolases"/>
    <property type="match status" value="1"/>
</dbReference>
<gene>
    <name evidence="8" type="ORF">UFOPK1358_00007</name>
</gene>
<dbReference type="AlphaFoldDB" id="A0A6J6ATC5"/>
<evidence type="ECO:0000256" key="2">
    <source>
        <dbReference type="ARBA" id="ARBA00022801"/>
    </source>
</evidence>
<dbReference type="InterPro" id="IPR001650">
    <property type="entry name" value="Helicase_C-like"/>
</dbReference>
<feature type="domain" description="Helicase C-terminal" evidence="7">
    <location>
        <begin position="205"/>
        <end position="378"/>
    </location>
</feature>
<dbReference type="Pfam" id="PF00271">
    <property type="entry name" value="Helicase_C"/>
    <property type="match status" value="1"/>
</dbReference>
<dbReference type="CDD" id="cd18791">
    <property type="entry name" value="SF2_C_RHA"/>
    <property type="match status" value="1"/>
</dbReference>
<name>A0A6J6ATC5_9ZZZZ</name>
<feature type="domain" description="Helicase ATP-binding" evidence="6">
    <location>
        <begin position="9"/>
        <end position="173"/>
    </location>
</feature>
<organism evidence="8">
    <name type="scientific">freshwater metagenome</name>
    <dbReference type="NCBI Taxonomy" id="449393"/>
    <lineage>
        <taxon>unclassified sequences</taxon>
        <taxon>metagenomes</taxon>
        <taxon>ecological metagenomes</taxon>
    </lineage>
</organism>
<proteinExistence type="predicted"/>
<dbReference type="PROSITE" id="PS51194">
    <property type="entry name" value="HELICASE_CTER"/>
    <property type="match status" value="1"/>
</dbReference>
<evidence type="ECO:0000256" key="1">
    <source>
        <dbReference type="ARBA" id="ARBA00022741"/>
    </source>
</evidence>
<dbReference type="Pfam" id="PF08482">
    <property type="entry name" value="HrpB_C"/>
    <property type="match status" value="1"/>
</dbReference>
<feature type="compositionally biased region" description="Basic and acidic residues" evidence="5">
    <location>
        <begin position="828"/>
        <end position="838"/>
    </location>
</feature>
<keyword evidence="1" id="KW-0547">Nucleotide-binding</keyword>
<reference evidence="8" key="1">
    <citation type="submission" date="2020-05" db="EMBL/GenBank/DDBJ databases">
        <authorList>
            <person name="Chiriac C."/>
            <person name="Salcher M."/>
            <person name="Ghai R."/>
            <person name="Kavagutti S V."/>
        </authorList>
    </citation>
    <scope>NUCLEOTIDE SEQUENCE</scope>
</reference>
<evidence type="ECO:0000259" key="6">
    <source>
        <dbReference type="PROSITE" id="PS51192"/>
    </source>
</evidence>
<dbReference type="GO" id="GO:0005524">
    <property type="term" value="F:ATP binding"/>
    <property type="evidence" value="ECO:0007669"/>
    <property type="project" value="UniProtKB-KW"/>
</dbReference>
<evidence type="ECO:0000256" key="5">
    <source>
        <dbReference type="SAM" id="MobiDB-lite"/>
    </source>
</evidence>
<keyword evidence="2" id="KW-0378">Hydrolase</keyword>
<dbReference type="InterPro" id="IPR010225">
    <property type="entry name" value="HrpB"/>
</dbReference>
<dbReference type="PROSITE" id="PS51192">
    <property type="entry name" value="HELICASE_ATP_BIND_1"/>
    <property type="match status" value="1"/>
</dbReference>
<dbReference type="PIRSF" id="PIRSF005496">
    <property type="entry name" value="ATP_hel_hrpB"/>
    <property type="match status" value="1"/>
</dbReference>
<evidence type="ECO:0000256" key="3">
    <source>
        <dbReference type="ARBA" id="ARBA00022806"/>
    </source>
</evidence>
<dbReference type="GO" id="GO:0004386">
    <property type="term" value="F:helicase activity"/>
    <property type="evidence" value="ECO:0007669"/>
    <property type="project" value="UniProtKB-KW"/>
</dbReference>
<protein>
    <submittedName>
        <fullName evidence="8">Unannotated protein</fullName>
    </submittedName>
</protein>
<evidence type="ECO:0000256" key="4">
    <source>
        <dbReference type="ARBA" id="ARBA00022840"/>
    </source>
</evidence>
<dbReference type="InterPro" id="IPR013689">
    <property type="entry name" value="RNA_helicase_ATP-dep_HrpB_C"/>
</dbReference>
<evidence type="ECO:0000259" key="7">
    <source>
        <dbReference type="PROSITE" id="PS51194"/>
    </source>
</evidence>
<dbReference type="SMART" id="SM00487">
    <property type="entry name" value="DEXDc"/>
    <property type="match status" value="1"/>
</dbReference>
<evidence type="ECO:0000313" key="8">
    <source>
        <dbReference type="EMBL" id="CAB4529363.1"/>
    </source>
</evidence>
<dbReference type="InterPro" id="IPR014001">
    <property type="entry name" value="Helicase_ATP-bd"/>
</dbReference>
<dbReference type="GO" id="GO:0003676">
    <property type="term" value="F:nucleic acid binding"/>
    <property type="evidence" value="ECO:0007669"/>
    <property type="project" value="InterPro"/>
</dbReference>
<sequence length="847" mass="92103">MLEVMDDLCAALSDPGAAVLIAPPGTGKTTGVAPVLLSQPWAQEGRIILVEPRRIAARAAATRMAEVHQQRVGEEFGYAVRGDRQVSARTRVEVLTEGLFLRRIQSDPELIGVSAVLLDEFHERSLDSDLLLALLLDLRSSLRPDLRLLVMSATLEASPVAALLGTGALGDSETGAAQTAAPVIEAVTKMYPVETRYRPGSAHDPLEQRVAEVVQEALRNDPGDILVFLPGRPEIHRVARALSHLDTSSVALRELHGSLSPAEQQEVIQGHSDTLRRVVLSTSLAETSVTVPGVRVVIDAGRRRVVRTDPQSGLPALRTTAVSQAGADQRRGRAGRTAPGVAYRLWAENEHRHRPAADTPEILDGDLSAMLLQLLVWGVEDPSDLRWLDEPPERGVLQAQALLSDLGALDAQGRLSSLGRILGDIGFHPRLAAVAQAGRSQDAADLAAVVVAVLETSRSGEIDLLERARELALGGGSGDAQHAVQQWRRTLGLNRGGQANTTELLNTEKVEALLGRLVLAGYPDRVARRRSSTRRDERGKPQIVFQLRSGGEVALPSSDHVFAAAPWIVVADLDGGSTARAGRLYLGAMLSEELVLQELGPQIQTEEVVEWNEREGRITAQRQFRLGAITFGAQPLPNPSRTAIQAALSQALTQQGLQLLGKFAESDSLRARVALLRATSADEQMWPDFSTEHLTQTLTEWLGPFLDRASSLKDLNRIDVRGALQAQLNWEQTRQLPELAPTHWVLPTGKKIPLQYGQVDGEPATVLASIRLRELIGCDVHPRVGAQPIAVTVELLSPAGRPVQRTTDLPGFWRGSYSAVRTEMRGRYPKHPWPERPWEPLPAKKPR</sequence>
<dbReference type="PANTHER" id="PTHR43519:SF1">
    <property type="entry name" value="ATP-DEPENDENT RNA HELICASE HRPB"/>
    <property type="match status" value="1"/>
</dbReference>
<dbReference type="InterPro" id="IPR011545">
    <property type="entry name" value="DEAD/DEAH_box_helicase_dom"/>
</dbReference>
<dbReference type="InterPro" id="IPR007502">
    <property type="entry name" value="Helicase-assoc_dom"/>
</dbReference>
<dbReference type="Pfam" id="PF00270">
    <property type="entry name" value="DEAD"/>
    <property type="match status" value="1"/>
</dbReference>
<dbReference type="SMART" id="SM00490">
    <property type="entry name" value="HELICc"/>
    <property type="match status" value="1"/>
</dbReference>